<proteinExistence type="predicted"/>
<keyword evidence="2" id="KW-1185">Reference proteome</keyword>
<gene>
    <name evidence="1" type="ORF">FCN18_09660</name>
</gene>
<dbReference type="Proteomes" id="UP000309992">
    <property type="component" value="Unassembled WGS sequence"/>
</dbReference>
<evidence type="ECO:0000313" key="1">
    <source>
        <dbReference type="EMBL" id="TKG72004.1"/>
    </source>
</evidence>
<accession>A0ABY2S807</accession>
<organism evidence="1 2">
    <name type="scientific">Prauserella endophytica</name>
    <dbReference type="NCBI Taxonomy" id="1592324"/>
    <lineage>
        <taxon>Bacteria</taxon>
        <taxon>Bacillati</taxon>
        <taxon>Actinomycetota</taxon>
        <taxon>Actinomycetes</taxon>
        <taxon>Pseudonocardiales</taxon>
        <taxon>Pseudonocardiaceae</taxon>
        <taxon>Prauserella</taxon>
        <taxon>Prauserella coralliicola group</taxon>
    </lineage>
</organism>
<comment type="caution">
    <text evidence="1">The sequence shown here is derived from an EMBL/GenBank/DDBJ whole genome shotgun (WGS) entry which is preliminary data.</text>
</comment>
<name>A0ABY2S807_9PSEU</name>
<sequence length="106" mass="11103">MCEARQEMHGDPDAMRRFAERLHAPGVDVEVVDVPACQGGTQACAAFTTADALSTVALADFLRDTTQAIATLKAAAFTAADDYEATDRAGAQAVTGTVFGIVLREV</sequence>
<protein>
    <submittedName>
        <fullName evidence="1">Uncharacterized protein</fullName>
    </submittedName>
</protein>
<dbReference type="EMBL" id="SWMS01000004">
    <property type="protein sequence ID" value="TKG72004.1"/>
    <property type="molecule type" value="Genomic_DNA"/>
</dbReference>
<evidence type="ECO:0000313" key="2">
    <source>
        <dbReference type="Proteomes" id="UP000309992"/>
    </source>
</evidence>
<reference evidence="1 2" key="1">
    <citation type="journal article" date="2015" name="Antonie Van Leeuwenhoek">
        <title>Prauserella endophytica sp. nov., an endophytic actinobacterium isolated from Tamarix taklamakanensis.</title>
        <authorList>
            <person name="Liu J.M."/>
            <person name="Habden X."/>
            <person name="Guo L."/>
            <person name="Tuo L."/>
            <person name="Jiang Z.K."/>
            <person name="Liu S.W."/>
            <person name="Liu X.F."/>
            <person name="Chen L."/>
            <person name="Li R.F."/>
            <person name="Zhang Y.Q."/>
            <person name="Sun C.H."/>
        </authorList>
    </citation>
    <scope>NUCLEOTIDE SEQUENCE [LARGE SCALE GENOMIC DNA]</scope>
    <source>
        <strain evidence="1 2">CGMCC 4.7182</strain>
    </source>
</reference>